<dbReference type="EMBL" id="DS990401">
    <property type="protein sequence ID" value="EFR47744.1"/>
    <property type="molecule type" value="Genomic_DNA"/>
</dbReference>
<evidence type="ECO:0008006" key="3">
    <source>
        <dbReference type="Google" id="ProtNLM"/>
    </source>
</evidence>
<dbReference type="Proteomes" id="UP000005755">
    <property type="component" value="Unassembled WGS sequence"/>
</dbReference>
<proteinExistence type="predicted"/>
<organism evidence="1 2">
    <name type="scientific">Helicobacter cinaedi CCUG 18818 = ATCC BAA-847</name>
    <dbReference type="NCBI Taxonomy" id="537971"/>
    <lineage>
        <taxon>Bacteria</taxon>
        <taxon>Pseudomonadati</taxon>
        <taxon>Campylobacterota</taxon>
        <taxon>Epsilonproteobacteria</taxon>
        <taxon>Campylobacterales</taxon>
        <taxon>Helicobacteraceae</taxon>
        <taxon>Helicobacter</taxon>
    </lineage>
</organism>
<accession>A0ABN0BDL8</accession>
<evidence type="ECO:0000313" key="2">
    <source>
        <dbReference type="Proteomes" id="UP000005755"/>
    </source>
</evidence>
<protein>
    <recommendedName>
        <fullName evidence="3">VgrG protein</fullName>
    </recommendedName>
</protein>
<name>A0ABN0BDL8_9HELI</name>
<evidence type="ECO:0000313" key="1">
    <source>
        <dbReference type="EMBL" id="EFR47744.1"/>
    </source>
</evidence>
<keyword evidence="2" id="KW-1185">Reference proteome</keyword>
<sequence>MQSGRECNLSTQSQMNFNAKDNILFFGKESASFETQKELSFIADNTDMESKSNLTATAGNQILHQVGDTSITAKGDCVIIKAGGVEVVIDSKGLIVKGGEIKAE</sequence>
<gene>
    <name evidence="1" type="ORF">HCCG_02293</name>
</gene>
<reference evidence="2" key="1">
    <citation type="journal article" date="2014" name="Genome Announc.">
        <title>Draft genome sequences of six enterohepatic helicobacter species isolated from humans and one from rhesus macaques.</title>
        <authorList>
            <person name="Shen Z."/>
            <person name="Sheh A."/>
            <person name="Young S.K."/>
            <person name="Abouelliel A."/>
            <person name="Ward D.V."/>
            <person name="Earl A.M."/>
            <person name="Fox J.G."/>
        </authorList>
    </citation>
    <scope>NUCLEOTIDE SEQUENCE [LARGE SCALE GENOMIC DNA]</scope>
    <source>
        <strain evidence="2">CCUG 18818</strain>
    </source>
</reference>